<dbReference type="Proteomes" id="UP001069145">
    <property type="component" value="Unassembled WGS sequence"/>
</dbReference>
<evidence type="ECO:0000259" key="7">
    <source>
        <dbReference type="Pfam" id="PF00171"/>
    </source>
</evidence>
<dbReference type="AlphaFoldDB" id="A0A0X8FDJ7"/>
<protein>
    <recommendedName>
        <fullName evidence="3">aldehyde dehydrogenase (NAD(+))</fullName>
        <ecNumber evidence="3">1.2.1.3</ecNumber>
    </recommendedName>
</protein>
<dbReference type="InterPro" id="IPR016160">
    <property type="entry name" value="Ald_DH_CS_CYS"/>
</dbReference>
<evidence type="ECO:0000313" key="11">
    <source>
        <dbReference type="Proteomes" id="UP001069145"/>
    </source>
</evidence>
<feature type="active site" evidence="5">
    <location>
        <position position="244"/>
    </location>
</feature>
<dbReference type="Pfam" id="PF00171">
    <property type="entry name" value="Aldedh"/>
    <property type="match status" value="1"/>
</dbReference>
<dbReference type="FunFam" id="3.40.605.10:FF:000007">
    <property type="entry name" value="NAD/NADP-dependent betaine aldehyde dehydrogenase"/>
    <property type="match status" value="1"/>
</dbReference>
<dbReference type="Gene3D" id="3.40.309.10">
    <property type="entry name" value="Aldehyde Dehydrogenase, Chain A, domain 2"/>
    <property type="match status" value="1"/>
</dbReference>
<evidence type="ECO:0000256" key="2">
    <source>
        <dbReference type="ARBA" id="ARBA00023002"/>
    </source>
</evidence>
<dbReference type="OrthoDB" id="9762913at2"/>
<evidence type="ECO:0000313" key="9">
    <source>
        <dbReference type="EMBL" id="QPS01515.1"/>
    </source>
</evidence>
<gene>
    <name evidence="9" type="ORF">I6G68_00070</name>
    <name evidence="8" type="ORF">ODY43_04555</name>
</gene>
<dbReference type="InterPro" id="IPR015590">
    <property type="entry name" value="Aldehyde_DH_dom"/>
</dbReference>
<evidence type="ECO:0000313" key="10">
    <source>
        <dbReference type="Proteomes" id="UP000594771"/>
    </source>
</evidence>
<evidence type="ECO:0000256" key="5">
    <source>
        <dbReference type="PROSITE-ProRule" id="PRU10007"/>
    </source>
</evidence>
<dbReference type="PANTHER" id="PTHR42804:SF1">
    <property type="entry name" value="ALDEHYDE DEHYDROGENASE-RELATED"/>
    <property type="match status" value="1"/>
</dbReference>
<reference evidence="8" key="2">
    <citation type="submission" date="2022-09" db="EMBL/GenBank/DDBJ databases">
        <title>Aerococcus urinae taxonomy study.</title>
        <authorList>
            <person name="Christensen J."/>
            <person name="Senneby E."/>
        </authorList>
    </citation>
    <scope>NUCLEOTIDE SEQUENCE</scope>
    <source>
        <strain evidence="8">NLD-066-U95</strain>
    </source>
</reference>
<dbReference type="KEGG" id="aun:AWM73_00945"/>
<evidence type="ECO:0000313" key="8">
    <source>
        <dbReference type="EMBL" id="MCY3053257.1"/>
    </source>
</evidence>
<accession>A0A0X8FDJ7</accession>
<dbReference type="EC" id="1.2.1.3" evidence="3"/>
<dbReference type="SUPFAM" id="SSF53720">
    <property type="entry name" value="ALDH-like"/>
    <property type="match status" value="1"/>
</dbReference>
<organism evidence="9 10">
    <name type="scientific">Aerococcus urinae</name>
    <dbReference type="NCBI Taxonomy" id="1376"/>
    <lineage>
        <taxon>Bacteria</taxon>
        <taxon>Bacillati</taxon>
        <taxon>Bacillota</taxon>
        <taxon>Bacilli</taxon>
        <taxon>Lactobacillales</taxon>
        <taxon>Aerococcaceae</taxon>
        <taxon>Aerococcus</taxon>
    </lineage>
</organism>
<evidence type="ECO:0000256" key="4">
    <source>
        <dbReference type="ARBA" id="ARBA00049194"/>
    </source>
</evidence>
<dbReference type="InterPro" id="IPR016161">
    <property type="entry name" value="Ald_DH/histidinol_DH"/>
</dbReference>
<proteinExistence type="inferred from homology"/>
<comment type="catalytic activity">
    <reaction evidence="4">
        <text>an aldehyde + NAD(+) + H2O = a carboxylate + NADH + 2 H(+)</text>
        <dbReference type="Rhea" id="RHEA:16185"/>
        <dbReference type="ChEBI" id="CHEBI:15377"/>
        <dbReference type="ChEBI" id="CHEBI:15378"/>
        <dbReference type="ChEBI" id="CHEBI:17478"/>
        <dbReference type="ChEBI" id="CHEBI:29067"/>
        <dbReference type="ChEBI" id="CHEBI:57540"/>
        <dbReference type="ChEBI" id="CHEBI:57945"/>
        <dbReference type="EC" id="1.2.1.3"/>
    </reaction>
</comment>
<dbReference type="Proteomes" id="UP000594771">
    <property type="component" value="Chromosome"/>
</dbReference>
<dbReference type="InterPro" id="IPR016163">
    <property type="entry name" value="Ald_DH_C"/>
</dbReference>
<name>A0A0X8FDJ7_9LACT</name>
<dbReference type="GeneID" id="35767074"/>
<dbReference type="EMBL" id="CP065662">
    <property type="protein sequence ID" value="QPS01515.1"/>
    <property type="molecule type" value="Genomic_DNA"/>
</dbReference>
<dbReference type="EMBL" id="JAOTML010000004">
    <property type="protein sequence ID" value="MCY3053257.1"/>
    <property type="molecule type" value="Genomic_DNA"/>
</dbReference>
<dbReference type="Gene3D" id="3.40.605.10">
    <property type="entry name" value="Aldehyde Dehydrogenase, Chain A, domain 1"/>
    <property type="match status" value="1"/>
</dbReference>
<dbReference type="InterPro" id="IPR016162">
    <property type="entry name" value="Ald_DH_N"/>
</dbReference>
<dbReference type="InterPro" id="IPR029510">
    <property type="entry name" value="Ald_DH_CS_GLU"/>
</dbReference>
<dbReference type="PROSITE" id="PS00070">
    <property type="entry name" value="ALDEHYDE_DEHYDR_CYS"/>
    <property type="match status" value="1"/>
</dbReference>
<evidence type="ECO:0000256" key="1">
    <source>
        <dbReference type="ARBA" id="ARBA00009986"/>
    </source>
</evidence>
<dbReference type="PANTHER" id="PTHR42804">
    <property type="entry name" value="ALDEHYDE DEHYDROGENASE"/>
    <property type="match status" value="1"/>
</dbReference>
<evidence type="ECO:0000256" key="6">
    <source>
        <dbReference type="RuleBase" id="RU003345"/>
    </source>
</evidence>
<dbReference type="CDD" id="cd07138">
    <property type="entry name" value="ALDH_CddD_SSP0762"/>
    <property type="match status" value="1"/>
</dbReference>
<dbReference type="RefSeq" id="WP_060777660.1">
    <property type="nucleotide sequence ID" value="NZ_CAJHLF010000001.1"/>
</dbReference>
<keyword evidence="2 6" id="KW-0560">Oxidoreductase</keyword>
<comment type="similarity">
    <text evidence="1 6">Belongs to the aldehyde dehydrogenase family.</text>
</comment>
<dbReference type="PROSITE" id="PS00687">
    <property type="entry name" value="ALDEHYDE_DEHYDR_GLU"/>
    <property type="match status" value="1"/>
</dbReference>
<feature type="domain" description="Aldehyde dehydrogenase" evidence="7">
    <location>
        <begin position="12"/>
        <end position="466"/>
    </location>
</feature>
<reference evidence="9 10" key="1">
    <citation type="submission" date="2020-12" db="EMBL/GenBank/DDBJ databases">
        <title>FDA dAtabase for Regulatory Grade micrObial Sequences (FDA-ARGOS): Supporting development and validation of Infectious Disease Dx tests.</title>
        <authorList>
            <person name="Sproer C."/>
            <person name="Gronow S."/>
            <person name="Severitt S."/>
            <person name="Schroder I."/>
            <person name="Tallon L."/>
            <person name="Sadzewicz L."/>
            <person name="Zhao X."/>
            <person name="Boylan J."/>
            <person name="Ott S."/>
            <person name="Bowen H."/>
            <person name="Vavikolanu K."/>
            <person name="Mehta A."/>
            <person name="Aluvathingal J."/>
            <person name="Nadendla S."/>
            <person name="Lowell S."/>
            <person name="Myers T."/>
            <person name="Yan Y."/>
            <person name="Sichtig H."/>
        </authorList>
    </citation>
    <scope>NUCLEOTIDE SEQUENCE [LARGE SCALE GENOMIC DNA]</scope>
    <source>
        <strain evidence="9 10">FDAARGOS_911</strain>
    </source>
</reference>
<sequence length="468" mass="51056">MENYRNFINGEWIASSSQELMPVINPATEEVINHVQKSNQEDVDQAVAAAKAAFPDWNALSVDQRLNYLEKVYDGLKKYADLLVKTTVLELGASVNFAKDNHIPMAIKEMREYMDSAKDFDFEEEIDGARVIKEGFGVVACITPWNYPLNQIQRKVTPALIAGNTVVVKPASNTPLTALVYAKVFEEADLPHGVFNLVTGSGSEVGDYLAGHPDVAVISFTGSTEVGRGLYEKAAPNIKKLILELGGKSVMLYLAGGDKDLAVKKSMDSILNNQGQTCSAFTRLLVPEAELEEFKELIEAYYQDHVKIGMPGDGETMVGPMVSAQQKETVLDYIQKGIDEGAELFLGGQDIDHSGFYVQPTVFTQVDNQMTIAQEEIFGPVLCVLTYKDEEEALAIANDSAYGLSGYVVGPKEKAVAMAEQLRTGNVFVNHASGSSRAPFGGYKESGLGREKGPYGIADYLEIKTIFA</sequence>
<evidence type="ECO:0000256" key="3">
    <source>
        <dbReference type="ARBA" id="ARBA00024226"/>
    </source>
</evidence>
<dbReference type="GO" id="GO:0004029">
    <property type="term" value="F:aldehyde dehydrogenase (NAD+) activity"/>
    <property type="evidence" value="ECO:0007669"/>
    <property type="project" value="UniProtKB-EC"/>
</dbReference>
<keyword evidence="11" id="KW-1185">Reference proteome</keyword>